<reference evidence="4 5" key="1">
    <citation type="submission" date="2020-10" db="EMBL/GenBank/DDBJ databases">
        <title>Complete genome sequence of Paludibaculum fermentans P105T, a facultatively anaerobic acidobacterium capable of dissimilatory Fe(III) reduction.</title>
        <authorList>
            <person name="Dedysh S.N."/>
            <person name="Beletsky A.V."/>
            <person name="Kulichevskaya I.S."/>
            <person name="Mardanov A.V."/>
            <person name="Ravin N.V."/>
        </authorList>
    </citation>
    <scope>NUCLEOTIDE SEQUENCE [LARGE SCALE GENOMIC DNA]</scope>
    <source>
        <strain evidence="4 5">P105</strain>
    </source>
</reference>
<protein>
    <submittedName>
        <fullName evidence="4">Tetratricopeptide repeat protein</fullName>
    </submittedName>
</protein>
<dbReference type="RefSeq" id="WP_194446904.1">
    <property type="nucleotide sequence ID" value="NZ_CP063849.1"/>
</dbReference>
<evidence type="ECO:0000256" key="3">
    <source>
        <dbReference type="PROSITE-ProRule" id="PRU00339"/>
    </source>
</evidence>
<dbReference type="InterPro" id="IPR011990">
    <property type="entry name" value="TPR-like_helical_dom_sf"/>
</dbReference>
<keyword evidence="1" id="KW-0677">Repeat</keyword>
<keyword evidence="5" id="KW-1185">Reference proteome</keyword>
<dbReference type="EMBL" id="CP063849">
    <property type="protein sequence ID" value="QOY85234.1"/>
    <property type="molecule type" value="Genomic_DNA"/>
</dbReference>
<name>A0A7S7NKI6_PALFE</name>
<accession>A0A7S7NKI6</accession>
<evidence type="ECO:0000313" key="4">
    <source>
        <dbReference type="EMBL" id="QOY85234.1"/>
    </source>
</evidence>
<organism evidence="4 5">
    <name type="scientific">Paludibaculum fermentans</name>
    <dbReference type="NCBI Taxonomy" id="1473598"/>
    <lineage>
        <taxon>Bacteria</taxon>
        <taxon>Pseudomonadati</taxon>
        <taxon>Acidobacteriota</taxon>
        <taxon>Terriglobia</taxon>
        <taxon>Bryobacterales</taxon>
        <taxon>Bryobacteraceae</taxon>
        <taxon>Paludibaculum</taxon>
    </lineage>
</organism>
<dbReference type="SUPFAM" id="SSF48452">
    <property type="entry name" value="TPR-like"/>
    <property type="match status" value="2"/>
</dbReference>
<dbReference type="PANTHER" id="PTHR45641">
    <property type="entry name" value="TETRATRICOPEPTIDE REPEAT PROTEIN (AFU_ORTHOLOGUE AFUA_6G03870)"/>
    <property type="match status" value="1"/>
</dbReference>
<dbReference type="Pfam" id="PF13181">
    <property type="entry name" value="TPR_8"/>
    <property type="match status" value="1"/>
</dbReference>
<sequence length="279" mass="30821">MSGIHNAVRRSVREHLIEGQLEEAEELCRESLLILEELCPIHTDVVTALCRLGWILDRRQEWAEALQCAERAEEILDELGDSVPRPERDSLLFEVLTLLGVALRQLGRYRQAETFFRRAFTLAEANRDVPDQLVTACNNLALNYKLAANLEQAACFYSLAILFASRAFGEVNALTATMCYHLAALQWSRGHFQEGLTPARQSWEMRHTLLGDVHPDTAAAEAVLLQLQSAIESEAKARPLRTVLRAAAISVQLKTPTAKSGSATLPSTITLAGFCGAAI</sequence>
<evidence type="ECO:0000313" key="5">
    <source>
        <dbReference type="Proteomes" id="UP000593892"/>
    </source>
</evidence>
<dbReference type="AlphaFoldDB" id="A0A7S7NKI6"/>
<evidence type="ECO:0000256" key="2">
    <source>
        <dbReference type="ARBA" id="ARBA00022803"/>
    </source>
</evidence>
<keyword evidence="2 3" id="KW-0802">TPR repeat</keyword>
<gene>
    <name evidence="4" type="ORF">IRI77_20580</name>
</gene>
<dbReference type="Pfam" id="PF13374">
    <property type="entry name" value="TPR_10"/>
    <property type="match status" value="1"/>
</dbReference>
<dbReference type="PANTHER" id="PTHR45641:SF19">
    <property type="entry name" value="NEPHROCYSTIN-3"/>
    <property type="match status" value="1"/>
</dbReference>
<dbReference type="InterPro" id="IPR019734">
    <property type="entry name" value="TPR_rpt"/>
</dbReference>
<feature type="repeat" description="TPR" evidence="3">
    <location>
        <begin position="93"/>
        <end position="126"/>
    </location>
</feature>
<proteinExistence type="predicted"/>
<dbReference type="Pfam" id="PF13424">
    <property type="entry name" value="TPR_12"/>
    <property type="match status" value="1"/>
</dbReference>
<dbReference type="Proteomes" id="UP000593892">
    <property type="component" value="Chromosome"/>
</dbReference>
<evidence type="ECO:0000256" key="1">
    <source>
        <dbReference type="ARBA" id="ARBA00022737"/>
    </source>
</evidence>
<dbReference type="KEGG" id="pfer:IRI77_20580"/>
<dbReference type="SMART" id="SM00028">
    <property type="entry name" value="TPR"/>
    <property type="match status" value="3"/>
</dbReference>
<dbReference type="PROSITE" id="PS50005">
    <property type="entry name" value="TPR"/>
    <property type="match status" value="1"/>
</dbReference>
<dbReference type="Gene3D" id="1.25.40.10">
    <property type="entry name" value="Tetratricopeptide repeat domain"/>
    <property type="match status" value="2"/>
</dbReference>